<dbReference type="PANTHER" id="PTHR11070:SF30">
    <property type="entry name" value="F-BOX DNA HELICASE 1"/>
    <property type="match status" value="1"/>
</dbReference>
<sequence>MQKRPYTNDSIDKLEEIFEAASEANNVQGLLILFHELQFRRTSRGKELRGIVQSQLVALGVDPASQDPPSTAARAQRQPGKGVETAGAAPARRHGPKSPPRPPTDEQEQAIRLFSTGGSLKINAYAGSGKTSTLEFLAASTRRRGLYLAFNRSIVAEAKRRFPSSVTCTTTHGLAFSAVSACYNGNIGKLTQSLTPNHLVEILKLKSWSVTPTVTLGARSLGYLIRETINKFTISAAPEIEPRHVPVYGAMNMLPDASLLDVQQFCVQRARCLWSRMIDPADPLTLGHDGYLKVWALGAPSINADYILLDEAQDTNAVLLGVLKHLDL</sequence>
<dbReference type="Proteomes" id="UP001595704">
    <property type="component" value="Unassembled WGS sequence"/>
</dbReference>
<comment type="caution">
    <text evidence="2">The sequence shown here is derived from an EMBL/GenBank/DDBJ whole genome shotgun (WGS) entry which is preliminary data.</text>
</comment>
<evidence type="ECO:0000313" key="2">
    <source>
        <dbReference type="EMBL" id="MFC3637716.1"/>
    </source>
</evidence>
<dbReference type="EMBL" id="JBHRYC010000048">
    <property type="protein sequence ID" value="MFC3637716.1"/>
    <property type="molecule type" value="Genomic_DNA"/>
</dbReference>
<reference evidence="3" key="1">
    <citation type="journal article" date="2019" name="Int. J. Syst. Evol. Microbiol.">
        <title>The Global Catalogue of Microorganisms (GCM) 10K type strain sequencing project: providing services to taxonomists for standard genome sequencing and annotation.</title>
        <authorList>
            <consortium name="The Broad Institute Genomics Platform"/>
            <consortium name="The Broad Institute Genome Sequencing Center for Infectious Disease"/>
            <person name="Wu L."/>
            <person name="Ma J."/>
        </authorList>
    </citation>
    <scope>NUCLEOTIDE SEQUENCE [LARGE SCALE GENOMIC DNA]</scope>
    <source>
        <strain evidence="3">KCTC 42282</strain>
    </source>
</reference>
<organism evidence="2 3">
    <name type="scientific">Camelimonas fluminis</name>
    <dbReference type="NCBI Taxonomy" id="1576911"/>
    <lineage>
        <taxon>Bacteria</taxon>
        <taxon>Pseudomonadati</taxon>
        <taxon>Pseudomonadota</taxon>
        <taxon>Alphaproteobacteria</taxon>
        <taxon>Hyphomicrobiales</taxon>
        <taxon>Chelatococcaceae</taxon>
        <taxon>Camelimonas</taxon>
    </lineage>
</organism>
<name>A0ABV7UGN5_9HYPH</name>
<evidence type="ECO:0000313" key="3">
    <source>
        <dbReference type="Proteomes" id="UP001595704"/>
    </source>
</evidence>
<dbReference type="InterPro" id="IPR000212">
    <property type="entry name" value="DNA_helicase_UvrD/REP"/>
</dbReference>
<dbReference type="PANTHER" id="PTHR11070">
    <property type="entry name" value="UVRD / RECB / PCRA DNA HELICASE FAMILY MEMBER"/>
    <property type="match status" value="1"/>
</dbReference>
<evidence type="ECO:0008006" key="4">
    <source>
        <dbReference type="Google" id="ProtNLM"/>
    </source>
</evidence>
<evidence type="ECO:0000256" key="1">
    <source>
        <dbReference type="SAM" id="MobiDB-lite"/>
    </source>
</evidence>
<dbReference type="SUPFAM" id="SSF52540">
    <property type="entry name" value="P-loop containing nucleoside triphosphate hydrolases"/>
    <property type="match status" value="1"/>
</dbReference>
<dbReference type="RefSeq" id="WP_191321534.1">
    <property type="nucleotide sequence ID" value="NZ_BNCG01000113.1"/>
</dbReference>
<dbReference type="Gene3D" id="3.40.50.300">
    <property type="entry name" value="P-loop containing nucleotide triphosphate hydrolases"/>
    <property type="match status" value="1"/>
</dbReference>
<dbReference type="InterPro" id="IPR027417">
    <property type="entry name" value="P-loop_NTPase"/>
</dbReference>
<feature type="region of interest" description="Disordered" evidence="1">
    <location>
        <begin position="62"/>
        <end position="107"/>
    </location>
</feature>
<gene>
    <name evidence="2" type="ORF">ACFONL_10070</name>
</gene>
<keyword evidence="3" id="KW-1185">Reference proteome</keyword>
<protein>
    <recommendedName>
        <fullName evidence="4">DNA helicase</fullName>
    </recommendedName>
</protein>
<accession>A0ABV7UGN5</accession>
<proteinExistence type="predicted"/>